<dbReference type="EMBL" id="UZAF01016709">
    <property type="protein sequence ID" value="VDO32697.1"/>
    <property type="molecule type" value="Genomic_DNA"/>
</dbReference>
<evidence type="ECO:0000313" key="3">
    <source>
        <dbReference type="WBParaSite" id="HPLM_0000770101-mRNA-1"/>
    </source>
</evidence>
<keyword evidence="2" id="KW-1185">Reference proteome</keyword>
<dbReference type="Gene3D" id="3.30.420.10">
    <property type="entry name" value="Ribonuclease H-like superfamily/Ribonuclease H"/>
    <property type="match status" value="1"/>
</dbReference>
<evidence type="ECO:0000313" key="2">
    <source>
        <dbReference type="Proteomes" id="UP000268014"/>
    </source>
</evidence>
<dbReference type="Proteomes" id="UP000268014">
    <property type="component" value="Unassembled WGS sequence"/>
</dbReference>
<dbReference type="WBParaSite" id="HPLM_0000770101-mRNA-1">
    <property type="protein sequence ID" value="HPLM_0000770101-mRNA-1"/>
    <property type="gene ID" value="HPLM_0000770101"/>
</dbReference>
<dbReference type="AlphaFoldDB" id="A0A0N4WB90"/>
<organism evidence="3">
    <name type="scientific">Haemonchus placei</name>
    <name type="common">Barber's pole worm</name>
    <dbReference type="NCBI Taxonomy" id="6290"/>
    <lineage>
        <taxon>Eukaryota</taxon>
        <taxon>Metazoa</taxon>
        <taxon>Ecdysozoa</taxon>
        <taxon>Nematoda</taxon>
        <taxon>Chromadorea</taxon>
        <taxon>Rhabditida</taxon>
        <taxon>Rhabditina</taxon>
        <taxon>Rhabditomorpha</taxon>
        <taxon>Strongyloidea</taxon>
        <taxon>Trichostrongylidae</taxon>
        <taxon>Haemonchus</taxon>
    </lineage>
</organism>
<protein>
    <submittedName>
        <fullName evidence="3">AMP-binding domain-containing protein</fullName>
    </submittedName>
</protein>
<dbReference type="OMA" id="APINEWN"/>
<dbReference type="OrthoDB" id="9996331at2759"/>
<evidence type="ECO:0000313" key="1">
    <source>
        <dbReference type="EMBL" id="VDO32697.1"/>
    </source>
</evidence>
<gene>
    <name evidence="1" type="ORF">HPLM_LOCUS7693</name>
</gene>
<proteinExistence type="predicted"/>
<dbReference type="GO" id="GO:0003676">
    <property type="term" value="F:nucleic acid binding"/>
    <property type="evidence" value="ECO:0007669"/>
    <property type="project" value="InterPro"/>
</dbReference>
<accession>A0A0N4WB90</accession>
<reference evidence="1 2" key="2">
    <citation type="submission" date="2018-11" db="EMBL/GenBank/DDBJ databases">
        <authorList>
            <consortium name="Pathogen Informatics"/>
        </authorList>
    </citation>
    <scope>NUCLEOTIDE SEQUENCE [LARGE SCALE GENOMIC DNA]</scope>
    <source>
        <strain evidence="1 2">MHpl1</strain>
    </source>
</reference>
<name>A0A0N4WB90_HAEPC</name>
<sequence length="97" mass="10591">MCDCIKSTSGGTLGTRRYPANEVTCLFPNINLIEHVWDALGRRNAACPNAPVTLEQLSTAPINEWNAPPQELITNLVESMGLHCRACIAVHGDHTSY</sequence>
<reference evidence="3" key="1">
    <citation type="submission" date="2017-02" db="UniProtKB">
        <authorList>
            <consortium name="WormBaseParasite"/>
        </authorList>
    </citation>
    <scope>IDENTIFICATION</scope>
</reference>
<dbReference type="InterPro" id="IPR036397">
    <property type="entry name" value="RNaseH_sf"/>
</dbReference>